<keyword evidence="1" id="KW-1133">Transmembrane helix</keyword>
<evidence type="ECO:0000313" key="2">
    <source>
        <dbReference type="EMBL" id="MCQ4638401.1"/>
    </source>
</evidence>
<feature type="transmembrane region" description="Helical" evidence="1">
    <location>
        <begin position="100"/>
        <end position="121"/>
    </location>
</feature>
<feature type="transmembrane region" description="Helical" evidence="1">
    <location>
        <begin position="73"/>
        <end position="93"/>
    </location>
</feature>
<dbReference type="EMBL" id="JANFXK010000027">
    <property type="protein sequence ID" value="MCQ4638401.1"/>
    <property type="molecule type" value="Genomic_DNA"/>
</dbReference>
<comment type="caution">
    <text evidence="2">The sequence shown here is derived from an EMBL/GenBank/DDBJ whole genome shotgun (WGS) entry which is preliminary data.</text>
</comment>
<proteinExistence type="predicted"/>
<protein>
    <submittedName>
        <fullName evidence="2">Uncharacterized protein</fullName>
    </submittedName>
</protein>
<organism evidence="2 3">
    <name type="scientific">Anaerovorax odorimutans</name>
    <dbReference type="NCBI Taxonomy" id="109327"/>
    <lineage>
        <taxon>Bacteria</taxon>
        <taxon>Bacillati</taxon>
        <taxon>Bacillota</taxon>
        <taxon>Clostridia</taxon>
        <taxon>Peptostreptococcales</taxon>
        <taxon>Anaerovoracaceae</taxon>
        <taxon>Anaerovorax</taxon>
    </lineage>
</organism>
<feature type="transmembrane region" description="Helical" evidence="1">
    <location>
        <begin position="127"/>
        <end position="150"/>
    </location>
</feature>
<feature type="transmembrane region" description="Helical" evidence="1">
    <location>
        <begin position="6"/>
        <end position="26"/>
    </location>
</feature>
<keyword evidence="1" id="KW-0472">Membrane</keyword>
<keyword evidence="1" id="KW-0812">Transmembrane</keyword>
<keyword evidence="3" id="KW-1185">Reference proteome</keyword>
<accession>A0ABT1RTD9</accession>
<evidence type="ECO:0000313" key="3">
    <source>
        <dbReference type="Proteomes" id="UP001524502"/>
    </source>
</evidence>
<sequence length="183" mass="20121">MKDLFWGNILLIVCCGFYLAWWLLAFRPEDAIKGMKSGWLLIPAALAGFIAVALIVQGVTAAPAMRELFPGKWLIWGGIAAYIILLVITRLFFNRPVTSELLLIIGWAVLALSEINALYGMHGFSRGTALAFAVVVTAALLLCLVCYVLYYRLDSRMAYWDGMMPLLLAALVMAGISVVMAIE</sequence>
<reference evidence="2 3" key="1">
    <citation type="submission" date="2022-06" db="EMBL/GenBank/DDBJ databases">
        <title>Isolation of gut microbiota from human fecal samples.</title>
        <authorList>
            <person name="Pamer E.G."/>
            <person name="Barat B."/>
            <person name="Waligurski E."/>
            <person name="Medina S."/>
            <person name="Paddock L."/>
            <person name="Mostad J."/>
        </authorList>
    </citation>
    <scope>NUCLEOTIDE SEQUENCE [LARGE SCALE GENOMIC DNA]</scope>
    <source>
        <strain evidence="2 3">SL.3.17</strain>
    </source>
</reference>
<feature type="transmembrane region" description="Helical" evidence="1">
    <location>
        <begin position="162"/>
        <end position="182"/>
    </location>
</feature>
<feature type="transmembrane region" description="Helical" evidence="1">
    <location>
        <begin position="38"/>
        <end position="61"/>
    </location>
</feature>
<gene>
    <name evidence="2" type="ORF">NE619_16850</name>
</gene>
<dbReference type="Proteomes" id="UP001524502">
    <property type="component" value="Unassembled WGS sequence"/>
</dbReference>
<evidence type="ECO:0000256" key="1">
    <source>
        <dbReference type="SAM" id="Phobius"/>
    </source>
</evidence>
<name>A0ABT1RTD9_9FIRM</name>